<dbReference type="Proteomes" id="UP001620514">
    <property type="component" value="Unassembled WGS sequence"/>
</dbReference>
<name>A0ABW8MGN6_9BURK</name>
<dbReference type="RefSeq" id="WP_404607016.1">
    <property type="nucleotide sequence ID" value="NZ_JBIYDN010000007.1"/>
</dbReference>
<protein>
    <submittedName>
        <fullName evidence="1">Uncharacterized protein</fullName>
    </submittedName>
</protein>
<evidence type="ECO:0000313" key="2">
    <source>
        <dbReference type="Proteomes" id="UP001620514"/>
    </source>
</evidence>
<evidence type="ECO:0000313" key="1">
    <source>
        <dbReference type="EMBL" id="MFK4442667.1"/>
    </source>
</evidence>
<proteinExistence type="predicted"/>
<organism evidence="1 2">
    <name type="scientific">Caballeronia udeis</name>
    <dbReference type="NCBI Taxonomy" id="1232866"/>
    <lineage>
        <taxon>Bacteria</taxon>
        <taxon>Pseudomonadati</taxon>
        <taxon>Pseudomonadota</taxon>
        <taxon>Betaproteobacteria</taxon>
        <taxon>Burkholderiales</taxon>
        <taxon>Burkholderiaceae</taxon>
        <taxon>Caballeronia</taxon>
    </lineage>
</organism>
<accession>A0ABW8MGN6</accession>
<sequence length="58" mass="6207">MTGTKRVLTAKYGGKYCCCVAMTATAAGMKKLGKQYLGKRYERTLACQRNDPASSPAG</sequence>
<reference evidence="1 2" key="2">
    <citation type="submission" date="2024-11" db="EMBL/GenBank/DDBJ databases">
        <title>Using genomics to understand microbial adaptation to soil warming.</title>
        <authorList>
            <person name="Deangelis K.M. PhD."/>
        </authorList>
    </citation>
    <scope>NUCLEOTIDE SEQUENCE [LARGE SCALE GENOMIC DNA]</scope>
    <source>
        <strain evidence="1 2">GAS97</strain>
    </source>
</reference>
<keyword evidence="2" id="KW-1185">Reference proteome</keyword>
<reference evidence="1 2" key="1">
    <citation type="submission" date="2024-10" db="EMBL/GenBank/DDBJ databases">
        <authorList>
            <person name="Deangelis K."/>
            <person name="Huntemann M."/>
            <person name="Clum A."/>
            <person name="Wang J."/>
            <person name="Palaniappan K."/>
            <person name="Ritter S."/>
            <person name="Chen I.-M."/>
            <person name="Stamatis D."/>
            <person name="Reddy T."/>
            <person name="O'Malley R."/>
            <person name="Daum C."/>
            <person name="Ng V."/>
            <person name="Ivanova N."/>
            <person name="Kyrpides N."/>
            <person name="Woyke T."/>
        </authorList>
    </citation>
    <scope>NUCLEOTIDE SEQUENCE [LARGE SCALE GENOMIC DNA]</scope>
    <source>
        <strain evidence="1 2">GAS97</strain>
    </source>
</reference>
<dbReference type="EMBL" id="JBIYDN010000007">
    <property type="protein sequence ID" value="MFK4442667.1"/>
    <property type="molecule type" value="Genomic_DNA"/>
</dbReference>
<comment type="caution">
    <text evidence="1">The sequence shown here is derived from an EMBL/GenBank/DDBJ whole genome shotgun (WGS) entry which is preliminary data.</text>
</comment>
<gene>
    <name evidence="1" type="ORF">ABH943_002683</name>
</gene>